<keyword evidence="4" id="KW-1185">Reference proteome</keyword>
<evidence type="ECO:0000259" key="2">
    <source>
        <dbReference type="PROSITE" id="PS50158"/>
    </source>
</evidence>
<name>A0A8J7NRV4_ATRSP</name>
<comment type="caution">
    <text evidence="3">The sequence shown here is derived from an EMBL/GenBank/DDBJ whole genome shotgun (WGS) entry which is preliminary data.</text>
</comment>
<dbReference type="Pfam" id="PF23058">
    <property type="entry name" value="RBD_ZCCHC3_2nd"/>
    <property type="match status" value="1"/>
</dbReference>
<protein>
    <submittedName>
        <fullName evidence="3">ZCHC3 protein</fullName>
    </submittedName>
</protein>
<proteinExistence type="predicted"/>
<evidence type="ECO:0000313" key="4">
    <source>
        <dbReference type="Proteomes" id="UP000736164"/>
    </source>
</evidence>
<feature type="non-terminal residue" evidence="3">
    <location>
        <position position="1"/>
    </location>
</feature>
<dbReference type="PANTHER" id="PTHR46486:SF1">
    <property type="entry name" value="CCHC-TYPE DOMAIN-CONTAINING PROTEIN"/>
    <property type="match status" value="1"/>
</dbReference>
<dbReference type="SUPFAM" id="SSF57756">
    <property type="entry name" value="Retrovirus zinc finger-like domains"/>
    <property type="match status" value="1"/>
</dbReference>
<evidence type="ECO:0000313" key="3">
    <source>
        <dbReference type="EMBL" id="MBN3316854.1"/>
    </source>
</evidence>
<keyword evidence="1" id="KW-0479">Metal-binding</keyword>
<evidence type="ECO:0000256" key="1">
    <source>
        <dbReference type="PROSITE-ProRule" id="PRU00047"/>
    </source>
</evidence>
<feature type="domain" description="CCHC-type" evidence="2">
    <location>
        <begin position="124"/>
        <end position="137"/>
    </location>
</feature>
<organism evidence="3 4">
    <name type="scientific">Atractosteus spatula</name>
    <name type="common">Alligator gar</name>
    <name type="synonym">Lepisosteus spatula</name>
    <dbReference type="NCBI Taxonomy" id="7917"/>
    <lineage>
        <taxon>Eukaryota</taxon>
        <taxon>Metazoa</taxon>
        <taxon>Chordata</taxon>
        <taxon>Craniata</taxon>
        <taxon>Vertebrata</taxon>
        <taxon>Euteleostomi</taxon>
        <taxon>Actinopterygii</taxon>
        <taxon>Neopterygii</taxon>
        <taxon>Holostei</taxon>
        <taxon>Semionotiformes</taxon>
        <taxon>Lepisosteidae</taxon>
        <taxon>Atractosteus</taxon>
    </lineage>
</organism>
<dbReference type="SMART" id="SM00343">
    <property type="entry name" value="ZnF_C2HC"/>
    <property type="match status" value="3"/>
</dbReference>
<dbReference type="InterPro" id="IPR001878">
    <property type="entry name" value="Znf_CCHC"/>
</dbReference>
<keyword evidence="1" id="KW-0863">Zinc-finger</keyword>
<keyword evidence="1" id="KW-0862">Zinc</keyword>
<reference evidence="3" key="1">
    <citation type="journal article" date="2021" name="Cell">
        <title>Tracing the genetic footprints of vertebrate landing in non-teleost ray-finned fishes.</title>
        <authorList>
            <person name="Bi X."/>
            <person name="Wang K."/>
            <person name="Yang L."/>
            <person name="Pan H."/>
            <person name="Jiang H."/>
            <person name="Wei Q."/>
            <person name="Fang M."/>
            <person name="Yu H."/>
            <person name="Zhu C."/>
            <person name="Cai Y."/>
            <person name="He Y."/>
            <person name="Gan X."/>
            <person name="Zeng H."/>
            <person name="Yu D."/>
            <person name="Zhu Y."/>
            <person name="Jiang H."/>
            <person name="Qiu Q."/>
            <person name="Yang H."/>
            <person name="Zhang Y.E."/>
            <person name="Wang W."/>
            <person name="Zhu M."/>
            <person name="He S."/>
            <person name="Zhang G."/>
        </authorList>
    </citation>
    <scope>NUCLEOTIDE SEQUENCE</scope>
    <source>
        <strain evidence="3">Allg_001</strain>
    </source>
</reference>
<dbReference type="GO" id="GO:0003676">
    <property type="term" value="F:nucleic acid binding"/>
    <property type="evidence" value="ECO:0007669"/>
    <property type="project" value="InterPro"/>
</dbReference>
<dbReference type="Proteomes" id="UP000736164">
    <property type="component" value="Unassembled WGS sequence"/>
</dbReference>
<dbReference type="EMBL" id="JAAWVO010032094">
    <property type="protein sequence ID" value="MBN3316854.1"/>
    <property type="molecule type" value="Genomic_DNA"/>
</dbReference>
<gene>
    <name evidence="3" type="primary">Zcchc3_122</name>
    <name evidence="3" type="ORF">GTO95_0014363</name>
</gene>
<dbReference type="PROSITE" id="PS50158">
    <property type="entry name" value="ZF_CCHC"/>
    <property type="match status" value="3"/>
</dbReference>
<dbReference type="Gene3D" id="4.10.60.10">
    <property type="entry name" value="Zinc finger, CCHC-type"/>
    <property type="match status" value="1"/>
</dbReference>
<dbReference type="InterPro" id="IPR036875">
    <property type="entry name" value="Znf_CCHC_sf"/>
</dbReference>
<feature type="domain" description="CCHC-type" evidence="2">
    <location>
        <begin position="106"/>
        <end position="121"/>
    </location>
</feature>
<dbReference type="AlphaFoldDB" id="A0A8J7NRV4"/>
<dbReference type="Pfam" id="PF00098">
    <property type="entry name" value="zf-CCHC"/>
    <property type="match status" value="1"/>
</dbReference>
<sequence length="158" mass="18217">MKEREPLSHFYVEPLFARELKTLTVHIFNPNVPEADVQTFLRRFVDIQGEGRKVIDEENVWTSKWRYMVRFRSCDTAEGGVLVPPANFFIGSNKGYLIYPGQPKTCRKCGEKDHFAIDCRSMVCRRCGRVGHIAMVCVNPLVCNLCGEQGHTYRMCPR</sequence>
<dbReference type="InterPro" id="IPR057811">
    <property type="entry name" value="RBD_ZCCHC3_2nd"/>
</dbReference>
<dbReference type="PANTHER" id="PTHR46486">
    <property type="entry name" value="CCHC-TYPE DOMAIN-CONTAINING PROTEIN"/>
    <property type="match status" value="1"/>
</dbReference>
<dbReference type="GO" id="GO:0008270">
    <property type="term" value="F:zinc ion binding"/>
    <property type="evidence" value="ECO:0007669"/>
    <property type="project" value="UniProtKB-KW"/>
</dbReference>
<feature type="non-terminal residue" evidence="3">
    <location>
        <position position="158"/>
    </location>
</feature>
<feature type="domain" description="CCHC-type" evidence="2">
    <location>
        <begin position="143"/>
        <end position="158"/>
    </location>
</feature>
<accession>A0A8J7NRV4</accession>